<dbReference type="EMBL" id="JMQI01000014">
    <property type="protein sequence ID" value="KDN22816.1"/>
    <property type="molecule type" value="Genomic_DNA"/>
</dbReference>
<evidence type="ECO:0000256" key="1">
    <source>
        <dbReference type="SAM" id="SignalP"/>
    </source>
</evidence>
<organism evidence="2 3">
    <name type="scientific">Amycolatopsis rifamycinica</name>
    <dbReference type="NCBI Taxonomy" id="287986"/>
    <lineage>
        <taxon>Bacteria</taxon>
        <taxon>Bacillati</taxon>
        <taxon>Actinomycetota</taxon>
        <taxon>Actinomycetes</taxon>
        <taxon>Pseudonocardiales</taxon>
        <taxon>Pseudonocardiaceae</taxon>
        <taxon>Amycolatopsis</taxon>
    </lineage>
</organism>
<dbReference type="Proteomes" id="UP000027345">
    <property type="component" value="Unassembled WGS sequence"/>
</dbReference>
<dbReference type="RefSeq" id="WP_043777517.1">
    <property type="nucleotide sequence ID" value="NZ_JMQI01000014.1"/>
</dbReference>
<evidence type="ECO:0008006" key="4">
    <source>
        <dbReference type="Google" id="ProtNLM"/>
    </source>
</evidence>
<feature type="signal peptide" evidence="1">
    <location>
        <begin position="1"/>
        <end position="22"/>
    </location>
</feature>
<accession>A0A066U5T3</accession>
<protein>
    <recommendedName>
        <fullName evidence="4">Chitin-binding type-3 domain-containing protein</fullName>
    </recommendedName>
</protein>
<keyword evidence="1" id="KW-0732">Signal</keyword>
<comment type="caution">
    <text evidence="2">The sequence shown here is derived from an EMBL/GenBank/DDBJ whole genome shotgun (WGS) entry which is preliminary data.</text>
</comment>
<evidence type="ECO:0000313" key="3">
    <source>
        <dbReference type="Proteomes" id="UP000027345"/>
    </source>
</evidence>
<dbReference type="AlphaFoldDB" id="A0A066U5T3"/>
<evidence type="ECO:0000313" key="2">
    <source>
        <dbReference type="EMBL" id="KDN22816.1"/>
    </source>
</evidence>
<reference evidence="2 3" key="1">
    <citation type="submission" date="2014-05" db="EMBL/GenBank/DDBJ databases">
        <title>Draft genome sequence of Amycolatopsis rifamycinica DSM 46095.</title>
        <authorList>
            <person name="Lal R."/>
            <person name="Saxena A."/>
            <person name="Kumari R."/>
            <person name="Mukherjee U."/>
            <person name="Singh P."/>
            <person name="Sangwan N."/>
            <person name="Mahato N.K."/>
        </authorList>
    </citation>
    <scope>NUCLEOTIDE SEQUENCE [LARGE SCALE GENOMIC DNA]</scope>
    <source>
        <strain evidence="2 3">DSM 46095</strain>
    </source>
</reference>
<gene>
    <name evidence="2" type="ORF">DV20_07210</name>
</gene>
<dbReference type="OrthoDB" id="3628762at2"/>
<sequence length="79" mass="8943">MKKKIAAAAAVMGALVSTVVFAPPASAGDSQLYKYQWSYPAAYEYDCYSDGQWYVQTGGFVRFECRPTTWTWELWAVTR</sequence>
<feature type="chain" id="PRO_5039119374" description="Chitin-binding type-3 domain-containing protein" evidence="1">
    <location>
        <begin position="23"/>
        <end position="79"/>
    </location>
</feature>
<proteinExistence type="predicted"/>
<name>A0A066U5T3_9PSEU</name>
<keyword evidence="3" id="KW-1185">Reference proteome</keyword>